<dbReference type="EMBL" id="JAGINW010000001">
    <property type="protein sequence ID" value="MBP2327138.1"/>
    <property type="molecule type" value="Genomic_DNA"/>
</dbReference>
<name>A0ABS4TRV3_9PSEU</name>
<comment type="caution">
    <text evidence="1">The sequence shown here is derived from an EMBL/GenBank/DDBJ whole genome shotgun (WGS) entry which is preliminary data.</text>
</comment>
<accession>A0ABS4TRV3</accession>
<organism evidence="1 2">
    <name type="scientific">Kibdelosporangium banguiense</name>
    <dbReference type="NCBI Taxonomy" id="1365924"/>
    <lineage>
        <taxon>Bacteria</taxon>
        <taxon>Bacillati</taxon>
        <taxon>Actinomycetota</taxon>
        <taxon>Actinomycetes</taxon>
        <taxon>Pseudonocardiales</taxon>
        <taxon>Pseudonocardiaceae</taxon>
        <taxon>Kibdelosporangium</taxon>
    </lineage>
</organism>
<dbReference type="Gene3D" id="3.40.50.150">
    <property type="entry name" value="Vaccinia Virus protein VP39"/>
    <property type="match status" value="1"/>
</dbReference>
<protein>
    <recommendedName>
        <fullName evidence="3">Class I SAM-dependent methyltransferase</fullName>
    </recommendedName>
</protein>
<dbReference type="Proteomes" id="UP001519332">
    <property type="component" value="Unassembled WGS sequence"/>
</dbReference>
<sequence>MVSRVDEMPVEWLSPSAGDNGGAAAFLTQLACRVTPPGARPRLLELAVTPGQVSFALSANGLDVSSADPRRCAAGQIPGLKGQFDVVFAIQDELSRITGQREQVRCLRRVSSFLRPGGALVVHASVPDLARWDEERLDHEPAGQRLRTTCALTGDPVLLRYVWPAELDLMCELAELALEDRWGGWRAEPFTGKATHMSVFRN</sequence>
<proteinExistence type="predicted"/>
<evidence type="ECO:0000313" key="2">
    <source>
        <dbReference type="Proteomes" id="UP001519332"/>
    </source>
</evidence>
<dbReference type="InterPro" id="IPR029063">
    <property type="entry name" value="SAM-dependent_MTases_sf"/>
</dbReference>
<evidence type="ECO:0000313" key="1">
    <source>
        <dbReference type="EMBL" id="MBP2327138.1"/>
    </source>
</evidence>
<reference evidence="1 2" key="1">
    <citation type="submission" date="2021-03" db="EMBL/GenBank/DDBJ databases">
        <title>Sequencing the genomes of 1000 actinobacteria strains.</title>
        <authorList>
            <person name="Klenk H.-P."/>
        </authorList>
    </citation>
    <scope>NUCLEOTIDE SEQUENCE [LARGE SCALE GENOMIC DNA]</scope>
    <source>
        <strain evidence="1 2">DSM 46670</strain>
    </source>
</reference>
<evidence type="ECO:0008006" key="3">
    <source>
        <dbReference type="Google" id="ProtNLM"/>
    </source>
</evidence>
<keyword evidence="2" id="KW-1185">Reference proteome</keyword>
<dbReference type="RefSeq" id="WP_209644122.1">
    <property type="nucleotide sequence ID" value="NZ_JAGINW010000001.1"/>
</dbReference>
<gene>
    <name evidence="1" type="ORF">JOF56_007523</name>
</gene>
<dbReference type="SUPFAM" id="SSF53335">
    <property type="entry name" value="S-adenosyl-L-methionine-dependent methyltransferases"/>
    <property type="match status" value="1"/>
</dbReference>